<proteinExistence type="predicted"/>
<dbReference type="EMBL" id="BDME01000001">
    <property type="protein sequence ID" value="GAX87559.1"/>
    <property type="molecule type" value="Genomic_DNA"/>
</dbReference>
<evidence type="ECO:0000313" key="1">
    <source>
        <dbReference type="EMBL" id="GAX87559.1"/>
    </source>
</evidence>
<organism evidence="1 2">
    <name type="scientific">Lebetimonas natsushimae</name>
    <dbReference type="NCBI Taxonomy" id="1936991"/>
    <lineage>
        <taxon>Bacteria</taxon>
        <taxon>Pseudomonadati</taxon>
        <taxon>Campylobacterota</taxon>
        <taxon>Epsilonproteobacteria</taxon>
        <taxon>Nautiliales</taxon>
        <taxon>Nautiliaceae</taxon>
        <taxon>Lebetimonas</taxon>
    </lineage>
</organism>
<comment type="caution">
    <text evidence="1">The sequence shown here is derived from an EMBL/GenBank/DDBJ whole genome shotgun (WGS) entry which is preliminary data.</text>
</comment>
<evidence type="ECO:0008006" key="3">
    <source>
        <dbReference type="Google" id="ProtNLM"/>
    </source>
</evidence>
<name>A0A292YDZ1_9BACT</name>
<dbReference type="Proteomes" id="UP000217944">
    <property type="component" value="Unassembled WGS sequence"/>
</dbReference>
<evidence type="ECO:0000313" key="2">
    <source>
        <dbReference type="Proteomes" id="UP000217944"/>
    </source>
</evidence>
<reference evidence="1 2" key="1">
    <citation type="journal article" date="2017" name="Syst. Appl. Microbiol.">
        <title>Lebetimonas natsushimae sp. nov., a novel strictly anaerobic, moderately thermophilic chemoautotroph isolated from a deep-sea hydrothermal vent polychaete nest in the Mid-Okinawa Trough.</title>
        <authorList>
            <person name="Nagata R."/>
            <person name="Takaki Y."/>
            <person name="Tame A."/>
            <person name="Nunoura T."/>
            <person name="Muto H."/>
            <person name="Mino S."/>
            <person name="Sawayama S."/>
            <person name="Takai K."/>
            <person name="Nakagawa S."/>
        </authorList>
    </citation>
    <scope>NUCLEOTIDE SEQUENCE [LARGE SCALE GENOMIC DNA]</scope>
    <source>
        <strain evidence="1 2">HS1857</strain>
    </source>
</reference>
<gene>
    <name evidence="1" type="ORF">LNAT_P0855</name>
</gene>
<keyword evidence="2" id="KW-1185">Reference proteome</keyword>
<dbReference type="OrthoDB" id="5372822at2"/>
<dbReference type="AlphaFoldDB" id="A0A292YDZ1"/>
<dbReference type="RefSeq" id="WP_096258693.1">
    <property type="nucleotide sequence ID" value="NZ_BDME01000001.1"/>
</dbReference>
<accession>A0A292YDZ1</accession>
<protein>
    <recommendedName>
        <fullName evidence="3">Outer membrane protein beta-barrel domain-containing protein</fullName>
    </recommendedName>
</protein>
<sequence length="247" mass="28993">MKRLILVIFSSAVLLNATTEFYTYSLKLNYKEYVNGNVVDKDYSHIGNILGLGIKYSNTYIFNYYLKGEYSGGGSYYTGADWSGYPVNSKQNGFYLLDLEAGFGKYFIFFAGYREWNRGKSNNSGDYNEKYYWNYIGFKYTYKFNFNKFYFLPEAGYTLAIDPKLKVKLGNEPTINLGNTTGGFIEAPFYFKYNKNIEIKVFYKYEYWHINASNAYELILNNHHYLIFEPESITENQYFGIGINFKF</sequence>